<feature type="domain" description="Fungal lipase-type" evidence="2">
    <location>
        <begin position="96"/>
        <end position="258"/>
    </location>
</feature>
<protein>
    <recommendedName>
        <fullName evidence="2">Fungal lipase-type domain-containing protein</fullName>
    </recommendedName>
</protein>
<sequence>MKWFALVVASLTLSYTALGTPITKRVDVSAIDKKELDILKTHAKYASAAYCPQAKLANWSCGERCVGKLNVTSYFTNEASGIAGYMGYNKDQKKIIISFRGSSNWANWAKNLAILPTKFVYPTANDNVKVHGGFYETYSGIENTVRSGLKDILTTLKDQSNTYKLIITGHSLGAAIATFCAMDIKRIYLNPSSGRSFKSELLIIDRSQIYLHTYGQPRAGNVDFSQLVYNTFGLGTTRTTLARITNKGDPVTRLPPQDMGYHHHPHEIYIRKDDTTVACQDVVGGKVKEDSNCILGVALPVGFSDHSKYWDIPFGSGC</sequence>
<dbReference type="Pfam" id="PF01764">
    <property type="entry name" value="Lipase_3"/>
    <property type="match status" value="1"/>
</dbReference>
<evidence type="ECO:0000256" key="1">
    <source>
        <dbReference type="SAM" id="SignalP"/>
    </source>
</evidence>
<dbReference type="InterPro" id="IPR029058">
    <property type="entry name" value="AB_hydrolase_fold"/>
</dbReference>
<dbReference type="Gene3D" id="3.40.50.1820">
    <property type="entry name" value="alpha/beta hydrolase"/>
    <property type="match status" value="1"/>
</dbReference>
<reference evidence="3 4" key="1">
    <citation type="submission" date="2023-04" db="EMBL/GenBank/DDBJ databases">
        <title>Genome of Basidiobolus ranarum AG-B5.</title>
        <authorList>
            <person name="Stajich J.E."/>
            <person name="Carter-House D."/>
            <person name="Gryganskyi A."/>
        </authorList>
    </citation>
    <scope>NUCLEOTIDE SEQUENCE [LARGE SCALE GENOMIC DNA]</scope>
    <source>
        <strain evidence="3 4">AG-B5</strain>
    </source>
</reference>
<dbReference type="Proteomes" id="UP001479436">
    <property type="component" value="Unassembled WGS sequence"/>
</dbReference>
<evidence type="ECO:0000313" key="3">
    <source>
        <dbReference type="EMBL" id="KAK9685217.1"/>
    </source>
</evidence>
<dbReference type="PANTHER" id="PTHR45856:SF25">
    <property type="entry name" value="FUNGAL LIPASE-LIKE DOMAIN-CONTAINING PROTEIN"/>
    <property type="match status" value="1"/>
</dbReference>
<feature type="chain" id="PRO_5045835621" description="Fungal lipase-type domain-containing protein" evidence="1">
    <location>
        <begin position="20"/>
        <end position="318"/>
    </location>
</feature>
<comment type="caution">
    <text evidence="3">The sequence shown here is derived from an EMBL/GenBank/DDBJ whole genome shotgun (WGS) entry which is preliminary data.</text>
</comment>
<dbReference type="SUPFAM" id="SSF53474">
    <property type="entry name" value="alpha/beta-Hydrolases"/>
    <property type="match status" value="1"/>
</dbReference>
<proteinExistence type="predicted"/>
<evidence type="ECO:0000313" key="4">
    <source>
        <dbReference type="Proteomes" id="UP001479436"/>
    </source>
</evidence>
<gene>
    <name evidence="3" type="ORF">K7432_015589</name>
</gene>
<keyword evidence="4" id="KW-1185">Reference proteome</keyword>
<dbReference type="EMBL" id="JASJQH010009043">
    <property type="protein sequence ID" value="KAK9685217.1"/>
    <property type="molecule type" value="Genomic_DNA"/>
</dbReference>
<keyword evidence="1" id="KW-0732">Signal</keyword>
<accession>A0ABR2VMX2</accession>
<dbReference type="CDD" id="cd00519">
    <property type="entry name" value="Lipase_3"/>
    <property type="match status" value="1"/>
</dbReference>
<organism evidence="3 4">
    <name type="scientific">Basidiobolus ranarum</name>
    <dbReference type="NCBI Taxonomy" id="34480"/>
    <lineage>
        <taxon>Eukaryota</taxon>
        <taxon>Fungi</taxon>
        <taxon>Fungi incertae sedis</taxon>
        <taxon>Zoopagomycota</taxon>
        <taxon>Entomophthoromycotina</taxon>
        <taxon>Basidiobolomycetes</taxon>
        <taxon>Basidiobolales</taxon>
        <taxon>Basidiobolaceae</taxon>
        <taxon>Basidiobolus</taxon>
    </lineage>
</organism>
<dbReference type="PANTHER" id="PTHR45856">
    <property type="entry name" value="ALPHA/BETA-HYDROLASES SUPERFAMILY PROTEIN"/>
    <property type="match status" value="1"/>
</dbReference>
<dbReference type="InterPro" id="IPR051218">
    <property type="entry name" value="Sec_MonoDiacylglyc_Lipase"/>
</dbReference>
<evidence type="ECO:0000259" key="2">
    <source>
        <dbReference type="Pfam" id="PF01764"/>
    </source>
</evidence>
<feature type="signal peptide" evidence="1">
    <location>
        <begin position="1"/>
        <end position="19"/>
    </location>
</feature>
<dbReference type="InterPro" id="IPR002921">
    <property type="entry name" value="Fungal_lipase-type"/>
</dbReference>
<name>A0ABR2VMX2_9FUNG</name>